<gene>
    <name evidence="1" type="ORF">ACFQO0_05500</name>
</gene>
<dbReference type="GO" id="GO:0016757">
    <property type="term" value="F:glycosyltransferase activity"/>
    <property type="evidence" value="ECO:0007669"/>
    <property type="project" value="UniProtKB-KW"/>
</dbReference>
<organism evidence="1 2">
    <name type="scientific">Herminiimonas aquatilis</name>
    <dbReference type="NCBI Taxonomy" id="345342"/>
    <lineage>
        <taxon>Bacteria</taxon>
        <taxon>Pseudomonadati</taxon>
        <taxon>Pseudomonadota</taxon>
        <taxon>Betaproteobacteria</taxon>
        <taxon>Burkholderiales</taxon>
        <taxon>Oxalobacteraceae</taxon>
        <taxon>Herminiimonas</taxon>
    </lineage>
</organism>
<dbReference type="Gene3D" id="3.40.50.2000">
    <property type="entry name" value="Glycogen Phosphorylase B"/>
    <property type="match status" value="2"/>
</dbReference>
<dbReference type="Pfam" id="PF13692">
    <property type="entry name" value="Glyco_trans_1_4"/>
    <property type="match status" value="1"/>
</dbReference>
<keyword evidence="1" id="KW-0328">Glycosyltransferase</keyword>
<sequence length="323" mass="35960">MHILIVNHSPIPVFAYGGTERVVWDLGRALVRAGHRVSYLVPEGSHCDFAEVLPLQRDVPWEAQIPEGVDVAHFQFNPNVPLNFPHVVTQHGNSSESVPLPRNTVFVSKNHAQRHGSDAFVYNGLDWSTYGPVNWKTDRTYFHFLGKAAWRVKNVQGAIDIARAGHVPLEVLGGDRINLKRGFRFTLSRNVKFHGMVGGDKKIQLLNASRGLIFPTLWHEPFGLAVIESLYFGAPVFATPYGALAEIVTSECGVLSSKRATLAEAVSCKQFDLQACHERALVFNSDKMASNYLSVYKKVLRGESLNLASPVLQGDIKHLPWMR</sequence>
<dbReference type="EMBL" id="JBHTCC010000001">
    <property type="protein sequence ID" value="MFC7297883.1"/>
    <property type="molecule type" value="Genomic_DNA"/>
</dbReference>
<dbReference type="SUPFAM" id="SSF53756">
    <property type="entry name" value="UDP-Glycosyltransferase/glycogen phosphorylase"/>
    <property type="match status" value="1"/>
</dbReference>
<dbReference type="EC" id="2.4.-.-" evidence="1"/>
<dbReference type="PANTHER" id="PTHR12526:SF595">
    <property type="entry name" value="BLL5217 PROTEIN"/>
    <property type="match status" value="1"/>
</dbReference>
<keyword evidence="1" id="KW-0808">Transferase</keyword>
<proteinExistence type="predicted"/>
<keyword evidence="2" id="KW-1185">Reference proteome</keyword>
<accession>A0ABW2J410</accession>
<dbReference type="RefSeq" id="WP_382233007.1">
    <property type="nucleotide sequence ID" value="NZ_JBHTCC010000001.1"/>
</dbReference>
<evidence type="ECO:0000313" key="1">
    <source>
        <dbReference type="EMBL" id="MFC7297883.1"/>
    </source>
</evidence>
<reference evidence="2" key="1">
    <citation type="journal article" date="2019" name="Int. J. Syst. Evol. Microbiol.">
        <title>The Global Catalogue of Microorganisms (GCM) 10K type strain sequencing project: providing services to taxonomists for standard genome sequencing and annotation.</title>
        <authorList>
            <consortium name="The Broad Institute Genomics Platform"/>
            <consortium name="The Broad Institute Genome Sequencing Center for Infectious Disease"/>
            <person name="Wu L."/>
            <person name="Ma J."/>
        </authorList>
    </citation>
    <scope>NUCLEOTIDE SEQUENCE [LARGE SCALE GENOMIC DNA]</scope>
    <source>
        <strain evidence="2">CCUG 36956</strain>
    </source>
</reference>
<dbReference type="Proteomes" id="UP001596379">
    <property type="component" value="Unassembled WGS sequence"/>
</dbReference>
<name>A0ABW2J410_9BURK</name>
<comment type="caution">
    <text evidence="1">The sequence shown here is derived from an EMBL/GenBank/DDBJ whole genome shotgun (WGS) entry which is preliminary data.</text>
</comment>
<dbReference type="PANTHER" id="PTHR12526">
    <property type="entry name" value="GLYCOSYLTRANSFERASE"/>
    <property type="match status" value="1"/>
</dbReference>
<evidence type="ECO:0000313" key="2">
    <source>
        <dbReference type="Proteomes" id="UP001596379"/>
    </source>
</evidence>
<protein>
    <submittedName>
        <fullName evidence="1">Glycosyltransferase</fullName>
        <ecNumber evidence="1">2.4.-.-</ecNumber>
    </submittedName>
</protein>